<evidence type="ECO:0000313" key="1">
    <source>
        <dbReference type="Proteomes" id="UP000887565"/>
    </source>
</evidence>
<dbReference type="WBParaSite" id="nRc.2.0.1.t15873-RA">
    <property type="protein sequence ID" value="nRc.2.0.1.t15873-RA"/>
    <property type="gene ID" value="nRc.2.0.1.g15873"/>
</dbReference>
<proteinExistence type="predicted"/>
<dbReference type="Proteomes" id="UP000887565">
    <property type="component" value="Unplaced"/>
</dbReference>
<dbReference type="AlphaFoldDB" id="A0A915INV3"/>
<evidence type="ECO:0000313" key="2">
    <source>
        <dbReference type="WBParaSite" id="nRc.2.0.1.t15873-RA"/>
    </source>
</evidence>
<organism evidence="1 2">
    <name type="scientific">Romanomermis culicivorax</name>
    <name type="common">Nematode worm</name>
    <dbReference type="NCBI Taxonomy" id="13658"/>
    <lineage>
        <taxon>Eukaryota</taxon>
        <taxon>Metazoa</taxon>
        <taxon>Ecdysozoa</taxon>
        <taxon>Nematoda</taxon>
        <taxon>Enoplea</taxon>
        <taxon>Dorylaimia</taxon>
        <taxon>Mermithida</taxon>
        <taxon>Mermithoidea</taxon>
        <taxon>Mermithidae</taxon>
        <taxon>Romanomermis</taxon>
    </lineage>
</organism>
<sequence length="124" mass="14048">MYGQYPPLHHTSAYRDYIRCFLLECQMGKCPGAFVVIELSIERMQQMSLFAKLANGQLTAFQITCKTGNPARVLTASFNEQLPVLEKARNDDVKRKTALHTCKIMRIIVASMNENTRAVHSQKA</sequence>
<name>A0A915INV3_ROMCU</name>
<keyword evidence="1" id="KW-1185">Reference proteome</keyword>
<protein>
    <submittedName>
        <fullName evidence="2">Uncharacterized protein</fullName>
    </submittedName>
</protein>
<reference evidence="2" key="1">
    <citation type="submission" date="2022-11" db="UniProtKB">
        <authorList>
            <consortium name="WormBaseParasite"/>
        </authorList>
    </citation>
    <scope>IDENTIFICATION</scope>
</reference>
<accession>A0A915INV3</accession>